<gene>
    <name evidence="3" type="ORF">Dbus_chr2Rg471</name>
</gene>
<dbReference type="EMBL" id="CP012524">
    <property type="protein sequence ID" value="ALC40892.1"/>
    <property type="molecule type" value="Genomic_DNA"/>
</dbReference>
<evidence type="ECO:0000256" key="2">
    <source>
        <dbReference type="SAM" id="SignalP"/>
    </source>
</evidence>
<dbReference type="AlphaFoldDB" id="A0A0M4EIG8"/>
<feature type="compositionally biased region" description="Basic and acidic residues" evidence="1">
    <location>
        <begin position="191"/>
        <end position="200"/>
    </location>
</feature>
<evidence type="ECO:0000256" key="1">
    <source>
        <dbReference type="SAM" id="MobiDB-lite"/>
    </source>
</evidence>
<dbReference type="InterPro" id="IPR029034">
    <property type="entry name" value="Cystine-knot_cytokine"/>
</dbReference>
<dbReference type="GO" id="GO:0005121">
    <property type="term" value="F:Toll binding"/>
    <property type="evidence" value="ECO:0007669"/>
    <property type="project" value="TreeGrafter"/>
</dbReference>
<evidence type="ECO:0000313" key="4">
    <source>
        <dbReference type="Proteomes" id="UP000494163"/>
    </source>
</evidence>
<reference evidence="3 4" key="1">
    <citation type="submission" date="2015-08" db="EMBL/GenBank/DDBJ databases">
        <title>Ancestral chromatin configuration constrains chromatin evolution on differentiating sex chromosomes in Drosophila.</title>
        <authorList>
            <person name="Zhou Q."/>
            <person name="Bachtrog D."/>
        </authorList>
    </citation>
    <scope>NUCLEOTIDE SEQUENCE [LARGE SCALE GENOMIC DNA]</scope>
    <source>
        <tissue evidence="3">Whole larvae</tissue>
    </source>
</reference>
<sequence length="424" mass="47038">ILSFLLLAQLSPAQLPQSPAAPAQSDLGGEEPPEGYYAFVESPNAVPPRVRPPPYTFVNAECKDVAAGKKSAVSVHNICGDLNKGQIPKNPLGQNVLGEPYPFELIRNQTLKFLSKTLPVLKADDTLPKVTQIIRDEPVEQLDNNNIDRHYATRVTRSLPDGVQSNEYSYFDPALDEEDPQQQQQRQLQQQRREAEERKPRKFCDGGGVFCTLYRAIQGDTSGATSAAQTAERREEIGGPIRYEGPPTPCPAKVEYATPVFAKNYQGAWRYVVQIPYEGYFTQTVEVTRCIQARCHYLDGGCLSSPRWVSLLVAEIFYPNAEDTVPSSISSSSSTTTQPPSVQDFQAYQQYLQKRAGVASASDGTASVAAPHAPATDAHCDGHDELGCFQVRLYYDWFLIPGSCKCWRPDYFAKYVRRKSVADL</sequence>
<dbReference type="GO" id="GO:0005576">
    <property type="term" value="C:extracellular region"/>
    <property type="evidence" value="ECO:0007669"/>
    <property type="project" value="TreeGrafter"/>
</dbReference>
<feature type="compositionally biased region" description="Low complexity" evidence="1">
    <location>
        <begin position="181"/>
        <end position="190"/>
    </location>
</feature>
<proteinExistence type="predicted"/>
<feature type="chain" id="PRO_5005793224" evidence="2">
    <location>
        <begin position="21"/>
        <end position="424"/>
    </location>
</feature>
<dbReference type="PANTHER" id="PTHR23199">
    <property type="entry name" value="NEUROTROPHIN 1-RELATED"/>
    <property type="match status" value="1"/>
</dbReference>
<feature type="region of interest" description="Disordered" evidence="1">
    <location>
        <begin position="176"/>
        <end position="200"/>
    </location>
</feature>
<dbReference type="STRING" id="30019.A0A0M4EIG8"/>
<feature type="signal peptide" evidence="2">
    <location>
        <begin position="1"/>
        <end position="20"/>
    </location>
</feature>
<protein>
    <submittedName>
        <fullName evidence="3">Spz6</fullName>
    </submittedName>
</protein>
<dbReference type="PANTHER" id="PTHR23199:SF7">
    <property type="entry name" value="RE45222P"/>
    <property type="match status" value="1"/>
</dbReference>
<dbReference type="Gene3D" id="2.10.90.10">
    <property type="entry name" value="Cystine-knot cytokines"/>
    <property type="match status" value="1"/>
</dbReference>
<accession>A0A0M4EIG8</accession>
<dbReference type="InterPro" id="IPR052444">
    <property type="entry name" value="Spz/Toll_ligand-like"/>
</dbReference>
<keyword evidence="2" id="KW-0732">Signal</keyword>
<dbReference type="OMA" id="KVRPPPY"/>
<dbReference type="GO" id="GO:0021556">
    <property type="term" value="P:central nervous system formation"/>
    <property type="evidence" value="ECO:0007669"/>
    <property type="project" value="TreeGrafter"/>
</dbReference>
<name>A0A0M4EIG8_DROBS</name>
<dbReference type="SUPFAM" id="SSF57501">
    <property type="entry name" value="Cystine-knot cytokines"/>
    <property type="match status" value="1"/>
</dbReference>
<feature type="region of interest" description="Disordered" evidence="1">
    <location>
        <begin position="222"/>
        <end position="245"/>
    </location>
</feature>
<dbReference type="GO" id="GO:0008083">
    <property type="term" value="F:growth factor activity"/>
    <property type="evidence" value="ECO:0007669"/>
    <property type="project" value="TreeGrafter"/>
</dbReference>
<feature type="non-terminal residue" evidence="3">
    <location>
        <position position="1"/>
    </location>
</feature>
<organism evidence="3 4">
    <name type="scientific">Drosophila busckii</name>
    <name type="common">Fruit fly</name>
    <dbReference type="NCBI Taxonomy" id="30019"/>
    <lineage>
        <taxon>Eukaryota</taxon>
        <taxon>Metazoa</taxon>
        <taxon>Ecdysozoa</taxon>
        <taxon>Arthropoda</taxon>
        <taxon>Hexapoda</taxon>
        <taxon>Insecta</taxon>
        <taxon>Pterygota</taxon>
        <taxon>Neoptera</taxon>
        <taxon>Endopterygota</taxon>
        <taxon>Diptera</taxon>
        <taxon>Brachycera</taxon>
        <taxon>Muscomorpha</taxon>
        <taxon>Ephydroidea</taxon>
        <taxon>Drosophilidae</taxon>
        <taxon>Drosophila</taxon>
    </lineage>
</organism>
<evidence type="ECO:0000313" key="3">
    <source>
        <dbReference type="EMBL" id="ALC40892.1"/>
    </source>
</evidence>
<dbReference type="GO" id="GO:0045087">
    <property type="term" value="P:innate immune response"/>
    <property type="evidence" value="ECO:0007669"/>
    <property type="project" value="TreeGrafter"/>
</dbReference>
<keyword evidence="4" id="KW-1185">Reference proteome</keyword>
<dbReference type="OrthoDB" id="6342974at2759"/>
<dbReference type="Proteomes" id="UP000494163">
    <property type="component" value="Chromosome 2R"/>
</dbReference>